<evidence type="ECO:0000256" key="1">
    <source>
        <dbReference type="ARBA" id="ARBA00022737"/>
    </source>
</evidence>
<keyword evidence="1" id="KW-0677">Repeat</keyword>
<protein>
    <recommendedName>
        <fullName evidence="2">Fibulin C-terminal Ig-like domain-containing protein</fullName>
    </recommendedName>
</protein>
<feature type="domain" description="Fibulin C-terminal Ig-like" evidence="2">
    <location>
        <begin position="18"/>
        <end position="114"/>
    </location>
</feature>
<dbReference type="Proteomes" id="UP000694892">
    <property type="component" value="Chromosome 3L"/>
</dbReference>
<gene>
    <name evidence="3" type="ORF">XELAEV_18016664mg</name>
</gene>
<name>A0A974D9Q8_XENLA</name>
<dbReference type="AlphaFoldDB" id="A0A974D9Q8"/>
<proteinExistence type="predicted"/>
<evidence type="ECO:0000259" key="2">
    <source>
        <dbReference type="Pfam" id="PF22914"/>
    </source>
</evidence>
<organism evidence="3 4">
    <name type="scientific">Xenopus laevis</name>
    <name type="common">African clawed frog</name>
    <dbReference type="NCBI Taxonomy" id="8355"/>
    <lineage>
        <taxon>Eukaryota</taxon>
        <taxon>Metazoa</taxon>
        <taxon>Chordata</taxon>
        <taxon>Craniata</taxon>
        <taxon>Vertebrata</taxon>
        <taxon>Euteleostomi</taxon>
        <taxon>Amphibia</taxon>
        <taxon>Batrachia</taxon>
        <taxon>Anura</taxon>
        <taxon>Pipoidea</taxon>
        <taxon>Pipidae</taxon>
        <taxon>Xenopodinae</taxon>
        <taxon>Xenopus</taxon>
        <taxon>Xenopus</taxon>
    </lineage>
</organism>
<evidence type="ECO:0000313" key="4">
    <source>
        <dbReference type="Proteomes" id="UP000694892"/>
    </source>
</evidence>
<sequence>RCERLPCIDPECQHLPLRMTYHQLTFPTNIQAPTDIFRMGPSHSLPGDDIQLSITSGNERGYFTTKYVNPHSGLISVQQPIAEPQDILLTIQMTLVRYGTVSTFIAKLHVFVTPEL</sequence>
<evidence type="ECO:0000313" key="3">
    <source>
        <dbReference type="EMBL" id="OCT88034.1"/>
    </source>
</evidence>
<dbReference type="Pfam" id="PF22914">
    <property type="entry name" value="Fibulin_C"/>
    <property type="match status" value="1"/>
</dbReference>
<dbReference type="EMBL" id="CM004470">
    <property type="protein sequence ID" value="OCT88034.1"/>
    <property type="molecule type" value="Genomic_DNA"/>
</dbReference>
<feature type="non-terminal residue" evidence="3">
    <location>
        <position position="1"/>
    </location>
</feature>
<dbReference type="InterPro" id="IPR055088">
    <property type="entry name" value="Fibulin_C"/>
</dbReference>
<reference evidence="4" key="1">
    <citation type="journal article" date="2016" name="Nature">
        <title>Genome evolution in the allotetraploid frog Xenopus laevis.</title>
        <authorList>
            <person name="Session A.M."/>
            <person name="Uno Y."/>
            <person name="Kwon T."/>
            <person name="Chapman J.A."/>
            <person name="Toyoda A."/>
            <person name="Takahashi S."/>
            <person name="Fukui A."/>
            <person name="Hikosaka A."/>
            <person name="Suzuki A."/>
            <person name="Kondo M."/>
            <person name="van Heeringen S.J."/>
            <person name="Quigley I."/>
            <person name="Heinz S."/>
            <person name="Ogino H."/>
            <person name="Ochi H."/>
            <person name="Hellsten U."/>
            <person name="Lyons J.B."/>
            <person name="Simakov O."/>
            <person name="Putnam N."/>
            <person name="Stites J."/>
            <person name="Kuroki Y."/>
            <person name="Tanaka T."/>
            <person name="Michiue T."/>
            <person name="Watanabe M."/>
            <person name="Bogdanovic O."/>
            <person name="Lister R."/>
            <person name="Georgiou G."/>
            <person name="Paranjpe S.S."/>
            <person name="van Kruijsbergen I."/>
            <person name="Shu S."/>
            <person name="Carlson J."/>
            <person name="Kinoshita T."/>
            <person name="Ohta Y."/>
            <person name="Mawaribuchi S."/>
            <person name="Jenkins J."/>
            <person name="Grimwood J."/>
            <person name="Schmutz J."/>
            <person name="Mitros T."/>
            <person name="Mozaffari S.V."/>
            <person name="Suzuki Y."/>
            <person name="Haramoto Y."/>
            <person name="Yamamoto T.S."/>
            <person name="Takagi C."/>
            <person name="Heald R."/>
            <person name="Miller K."/>
            <person name="Haudenschild C."/>
            <person name="Kitzman J."/>
            <person name="Nakayama T."/>
            <person name="Izutsu Y."/>
            <person name="Robert J."/>
            <person name="Fortriede J."/>
            <person name="Burns K."/>
            <person name="Lotay V."/>
            <person name="Karimi K."/>
            <person name="Yasuoka Y."/>
            <person name="Dichmann D.S."/>
            <person name="Flajnik M.F."/>
            <person name="Houston D.W."/>
            <person name="Shendure J."/>
            <person name="DuPasquier L."/>
            <person name="Vize P.D."/>
            <person name="Zorn A.M."/>
            <person name="Ito M."/>
            <person name="Marcotte E.M."/>
            <person name="Wallingford J.B."/>
            <person name="Ito Y."/>
            <person name="Asashima M."/>
            <person name="Ueno N."/>
            <person name="Matsuda Y."/>
            <person name="Veenstra G.J."/>
            <person name="Fujiyama A."/>
            <person name="Harland R.M."/>
            <person name="Taira M."/>
            <person name="Rokhsar D.S."/>
        </authorList>
    </citation>
    <scope>NUCLEOTIDE SEQUENCE [LARGE SCALE GENOMIC DNA]</scope>
    <source>
        <strain evidence="4">J</strain>
    </source>
</reference>
<accession>A0A974D9Q8</accession>